<accession>A0A367LMQ9</accession>
<dbReference type="Proteomes" id="UP000253664">
    <property type="component" value="Unassembled WGS sequence"/>
</dbReference>
<sequence>MSALRGKARPQQIERICQARACGASSGASDEALERIGQASGQGRLKEEGGGAVGGELDGGVAHVHELGWDVALPQGSEALIPDDVAEGSEGAERMERIGDRAGLQLEAYFDDVER</sequence>
<dbReference type="EMBL" id="LKCN02000002">
    <property type="protein sequence ID" value="RCI15698.1"/>
    <property type="molecule type" value="Genomic_DNA"/>
</dbReference>
<organism evidence="2 3">
    <name type="scientific">Ophiocordyceps polyrhachis-furcata BCC 54312</name>
    <dbReference type="NCBI Taxonomy" id="1330021"/>
    <lineage>
        <taxon>Eukaryota</taxon>
        <taxon>Fungi</taxon>
        <taxon>Dikarya</taxon>
        <taxon>Ascomycota</taxon>
        <taxon>Pezizomycotina</taxon>
        <taxon>Sordariomycetes</taxon>
        <taxon>Hypocreomycetidae</taxon>
        <taxon>Hypocreales</taxon>
        <taxon>Ophiocordycipitaceae</taxon>
        <taxon>Ophiocordyceps</taxon>
    </lineage>
</organism>
<keyword evidence="3" id="KW-1185">Reference proteome</keyword>
<comment type="caution">
    <text evidence="2">The sequence shown here is derived from an EMBL/GenBank/DDBJ whole genome shotgun (WGS) entry which is preliminary data.</text>
</comment>
<evidence type="ECO:0000313" key="3">
    <source>
        <dbReference type="Proteomes" id="UP000253664"/>
    </source>
</evidence>
<proteinExistence type="predicted"/>
<name>A0A367LMQ9_9HYPO</name>
<dbReference type="OrthoDB" id="3366823at2759"/>
<feature type="region of interest" description="Disordered" evidence="1">
    <location>
        <begin position="25"/>
        <end position="57"/>
    </location>
</feature>
<protein>
    <submittedName>
        <fullName evidence="2">Uncharacterized protein</fullName>
    </submittedName>
</protein>
<evidence type="ECO:0000313" key="2">
    <source>
        <dbReference type="EMBL" id="RCI15698.1"/>
    </source>
</evidence>
<evidence type="ECO:0000256" key="1">
    <source>
        <dbReference type="SAM" id="MobiDB-lite"/>
    </source>
</evidence>
<reference evidence="2 3" key="1">
    <citation type="journal article" date="2015" name="BMC Genomics">
        <title>Insights from the genome of Ophiocordyceps polyrhachis-furcata to pathogenicity and host specificity in insect fungi.</title>
        <authorList>
            <person name="Wichadakul D."/>
            <person name="Kobmoo N."/>
            <person name="Ingsriswang S."/>
            <person name="Tangphatsornruang S."/>
            <person name="Chantasingh D."/>
            <person name="Luangsa-ard J.J."/>
            <person name="Eurwilaichitr L."/>
        </authorList>
    </citation>
    <scope>NUCLEOTIDE SEQUENCE [LARGE SCALE GENOMIC DNA]</scope>
    <source>
        <strain evidence="2 3">BCC 54312</strain>
    </source>
</reference>
<gene>
    <name evidence="2" type="ORF">L249_3485</name>
</gene>
<dbReference type="AlphaFoldDB" id="A0A367LMQ9"/>